<gene>
    <name evidence="2" type="ORF">L9F63_007116</name>
</gene>
<dbReference type="Proteomes" id="UP001233999">
    <property type="component" value="Unassembled WGS sequence"/>
</dbReference>
<feature type="region of interest" description="Disordered" evidence="1">
    <location>
        <begin position="275"/>
        <end position="343"/>
    </location>
</feature>
<evidence type="ECO:0000313" key="2">
    <source>
        <dbReference type="EMBL" id="KAJ9576016.1"/>
    </source>
</evidence>
<reference evidence="2" key="2">
    <citation type="submission" date="2023-05" db="EMBL/GenBank/DDBJ databases">
        <authorList>
            <person name="Fouks B."/>
        </authorList>
    </citation>
    <scope>NUCLEOTIDE SEQUENCE</scope>
    <source>
        <strain evidence="2">Stay&amp;Tobe</strain>
        <tissue evidence="2">Testes</tissue>
    </source>
</reference>
<dbReference type="AlphaFoldDB" id="A0AAD7Z934"/>
<feature type="compositionally biased region" description="Basic and acidic residues" evidence="1">
    <location>
        <begin position="286"/>
        <end position="299"/>
    </location>
</feature>
<feature type="compositionally biased region" description="Polar residues" evidence="1">
    <location>
        <begin position="315"/>
        <end position="332"/>
    </location>
</feature>
<protein>
    <submittedName>
        <fullName evidence="2">Uncharacterized protein</fullName>
    </submittedName>
</protein>
<evidence type="ECO:0000313" key="3">
    <source>
        <dbReference type="Proteomes" id="UP001233999"/>
    </source>
</evidence>
<proteinExistence type="predicted"/>
<name>A0AAD7Z934_DIPPU</name>
<keyword evidence="3" id="KW-1185">Reference proteome</keyword>
<dbReference type="EMBL" id="JASPKZ010009810">
    <property type="protein sequence ID" value="KAJ9576016.1"/>
    <property type="molecule type" value="Genomic_DNA"/>
</dbReference>
<comment type="caution">
    <text evidence="2">The sequence shown here is derived from an EMBL/GenBank/DDBJ whole genome shotgun (WGS) entry which is preliminary data.</text>
</comment>
<accession>A0AAD7Z934</accession>
<organism evidence="2 3">
    <name type="scientific">Diploptera punctata</name>
    <name type="common">Pacific beetle cockroach</name>
    <dbReference type="NCBI Taxonomy" id="6984"/>
    <lineage>
        <taxon>Eukaryota</taxon>
        <taxon>Metazoa</taxon>
        <taxon>Ecdysozoa</taxon>
        <taxon>Arthropoda</taxon>
        <taxon>Hexapoda</taxon>
        <taxon>Insecta</taxon>
        <taxon>Pterygota</taxon>
        <taxon>Neoptera</taxon>
        <taxon>Polyneoptera</taxon>
        <taxon>Dictyoptera</taxon>
        <taxon>Blattodea</taxon>
        <taxon>Blaberoidea</taxon>
        <taxon>Blaberidae</taxon>
        <taxon>Diplopterinae</taxon>
        <taxon>Diploptera</taxon>
    </lineage>
</organism>
<evidence type="ECO:0000256" key="1">
    <source>
        <dbReference type="SAM" id="MobiDB-lite"/>
    </source>
</evidence>
<reference evidence="2" key="1">
    <citation type="journal article" date="2023" name="IScience">
        <title>Live-bearing cockroach genome reveals convergent evolutionary mechanisms linked to viviparity in insects and beyond.</title>
        <authorList>
            <person name="Fouks B."/>
            <person name="Harrison M.C."/>
            <person name="Mikhailova A.A."/>
            <person name="Marchal E."/>
            <person name="English S."/>
            <person name="Carruthers M."/>
            <person name="Jennings E.C."/>
            <person name="Chiamaka E.L."/>
            <person name="Frigard R.A."/>
            <person name="Pippel M."/>
            <person name="Attardo G.M."/>
            <person name="Benoit J.B."/>
            <person name="Bornberg-Bauer E."/>
            <person name="Tobe S.S."/>
        </authorList>
    </citation>
    <scope>NUCLEOTIDE SEQUENCE</scope>
    <source>
        <strain evidence="2">Stay&amp;Tobe</strain>
    </source>
</reference>
<sequence>MSVTDNSFTGFSTTELLNDFNENYQAAEKLAIETIISTDAPLFNTFRELSRRHCIDIMKKLNTFNVTEQAIVLVGLTDYVTCAYNNELFDTFCKKQDVNNFSTLLCELNRRWVRLFRKHGSHDLSDIQLKNIISLLKHSLKRLPSNYYTNCMTECVKLGEFYLERAHLPQPAINKEKLANSKVKLDNKNNNISAELAKKHKSSRYDFKSQQNCNSNENKIPEKCIQITSKSKLQKKTVDLHKPAKVDLISPVKKTKRKKYNADIMKYILKSSENKDKGLCSNSTESETKSKDSLSEERSSITCGTDLDTKLEDPINQTTPTGKQNSTNNSESPSKKKPRIEVKSTVGKINAFELMMKHSRAVKGQTVKRKSLFQ</sequence>